<dbReference type="PANTHER" id="PTHR14949:SF56">
    <property type="entry name" value="EGF-LIKE-DOMAIN, MULTIPLE 7"/>
    <property type="match status" value="1"/>
</dbReference>
<keyword evidence="2" id="KW-0732">Signal</keyword>
<name>A0A0A1XQV4_ZEUCU</name>
<dbReference type="GO" id="GO:0005102">
    <property type="term" value="F:signaling receptor binding"/>
    <property type="evidence" value="ECO:0007669"/>
    <property type="project" value="TreeGrafter"/>
</dbReference>
<dbReference type="PROSITE" id="PS50026">
    <property type="entry name" value="EGF_3"/>
    <property type="match status" value="2"/>
</dbReference>
<dbReference type="PROSITE" id="PS01186">
    <property type="entry name" value="EGF_2"/>
    <property type="match status" value="2"/>
</dbReference>
<dbReference type="GO" id="GO:0005509">
    <property type="term" value="F:calcium ion binding"/>
    <property type="evidence" value="ECO:0007669"/>
    <property type="project" value="InterPro"/>
</dbReference>
<evidence type="ECO:0000256" key="5">
    <source>
        <dbReference type="ARBA" id="ARBA00023054"/>
    </source>
</evidence>
<feature type="disulfide bond" evidence="7">
    <location>
        <begin position="390"/>
        <end position="400"/>
    </location>
</feature>
<dbReference type="InterPro" id="IPR000742">
    <property type="entry name" value="EGF"/>
</dbReference>
<reference evidence="12" key="2">
    <citation type="journal article" date="2015" name="Gigascience">
        <title>Reconstructing a comprehensive transcriptome assembly of a white-pupal translocated strain of the pest fruit fly Bactrocera cucurbitae.</title>
        <authorList>
            <person name="Sim S.B."/>
            <person name="Calla B."/>
            <person name="Hall B."/>
            <person name="DeRego T."/>
            <person name="Geib S.M."/>
        </authorList>
    </citation>
    <scope>NUCLEOTIDE SEQUENCE</scope>
</reference>
<dbReference type="AlphaFoldDB" id="A0A0A1XQV4"/>
<protein>
    <submittedName>
        <fullName evidence="12">Epidermal growth factor-like protein 8</fullName>
    </submittedName>
</protein>
<dbReference type="GO" id="GO:0005576">
    <property type="term" value="C:extracellular region"/>
    <property type="evidence" value="ECO:0007669"/>
    <property type="project" value="TreeGrafter"/>
</dbReference>
<feature type="disulfide bond" evidence="7">
    <location>
        <begin position="374"/>
        <end position="383"/>
    </location>
</feature>
<evidence type="ECO:0000259" key="9">
    <source>
        <dbReference type="PROSITE" id="PS50026"/>
    </source>
</evidence>
<gene>
    <name evidence="12" type="primary">Egfl8_1</name>
    <name evidence="11" type="synonym">Egfl8_0</name>
    <name evidence="12" type="ORF">g.11442</name>
    <name evidence="11" type="ORF">g.11445</name>
</gene>
<organism evidence="12">
    <name type="scientific">Zeugodacus cucurbitae</name>
    <name type="common">Melon fruit fly</name>
    <name type="synonym">Bactrocera cucurbitae</name>
    <dbReference type="NCBI Taxonomy" id="28588"/>
    <lineage>
        <taxon>Eukaryota</taxon>
        <taxon>Metazoa</taxon>
        <taxon>Ecdysozoa</taxon>
        <taxon>Arthropoda</taxon>
        <taxon>Hexapoda</taxon>
        <taxon>Insecta</taxon>
        <taxon>Pterygota</taxon>
        <taxon>Neoptera</taxon>
        <taxon>Endopterygota</taxon>
        <taxon>Diptera</taxon>
        <taxon>Brachycera</taxon>
        <taxon>Muscomorpha</taxon>
        <taxon>Tephritoidea</taxon>
        <taxon>Tephritidae</taxon>
        <taxon>Zeugodacus</taxon>
        <taxon>Zeugodacus</taxon>
    </lineage>
</organism>
<evidence type="ECO:0000256" key="7">
    <source>
        <dbReference type="PROSITE-ProRule" id="PRU00076"/>
    </source>
</evidence>
<dbReference type="PROSITE" id="PS51041">
    <property type="entry name" value="EMI"/>
    <property type="match status" value="1"/>
</dbReference>
<dbReference type="SMART" id="SM00181">
    <property type="entry name" value="EGF"/>
    <property type="match status" value="2"/>
</dbReference>
<dbReference type="SUPFAM" id="SSF57196">
    <property type="entry name" value="EGF/Laminin"/>
    <property type="match status" value="2"/>
</dbReference>
<evidence type="ECO:0000256" key="3">
    <source>
        <dbReference type="ARBA" id="ARBA00022737"/>
    </source>
</evidence>
<keyword evidence="6 7" id="KW-1015">Disulfide bond</keyword>
<feature type="region of interest" description="Disordered" evidence="8">
    <location>
        <begin position="160"/>
        <end position="181"/>
    </location>
</feature>
<proteinExistence type="predicted"/>
<sequence>MYIYAIIYNKMAKILNWAVIVTVLIIFSDANVYAKASIAGQRVSASQQPQESAIQRYGNHHLHPQKYQKSLFGIQREERLQKNTQYQHRQVRPEILSESGINAQVEHAYNKTRSTRLRRLSPRNYYNNNISQRGVDSHRGSPDWSYHVYNARSNTFESPTSLSTLGAENIGSSGGKGDDNSDDVEFISQIGNEMTSPDWVNTRRTFGFVPTHTTITPSTIPPPPLVPARRGYATAAPPSLNSNLPHTTNEPSETNHIDVKGMEKRHICVQQRTITMPVKTTEVYARPIWKHVSTLCSEVQVQTQNPNQMCTRVQLVHEQSVRDVIRHKSSQQVTYDCCSGWGREFPKSDSCSKPLCSTDCQNGGTCTEPDTCSCPAGFTGQFCEHDINECKEQKPCDQTCINIVGSYFCECREGFVLQLDKQSCKKIDLQDDDAFEARDLENEIELSDKEDMSARLQKIERSLANERVHTNELKKSLQATHNVVDTLKSRLSTIEKQQQDISRLQSNLYQTESRTNRLEGILNLLMKCRNGPNTYCP</sequence>
<dbReference type="Gene3D" id="2.10.25.10">
    <property type="entry name" value="Laminin"/>
    <property type="match status" value="2"/>
</dbReference>
<dbReference type="PROSITE" id="PS01187">
    <property type="entry name" value="EGF_CA"/>
    <property type="match status" value="1"/>
</dbReference>
<dbReference type="PANTHER" id="PTHR14949">
    <property type="entry name" value="EGF-LIKE-DOMAIN, MULTIPLE 7, 8"/>
    <property type="match status" value="1"/>
</dbReference>
<accession>A0A0A1XQV4</accession>
<dbReference type="GO" id="GO:0009986">
    <property type="term" value="C:cell surface"/>
    <property type="evidence" value="ECO:0007669"/>
    <property type="project" value="TreeGrafter"/>
</dbReference>
<dbReference type="InterPro" id="IPR049883">
    <property type="entry name" value="NOTCH1_EGF-like"/>
</dbReference>
<comment type="caution">
    <text evidence="7">Lacks conserved residue(s) required for the propagation of feature annotation.</text>
</comment>
<keyword evidence="1 7" id="KW-0245">EGF-like domain</keyword>
<feature type="disulfide bond" evidence="7">
    <location>
        <begin position="356"/>
        <end position="366"/>
    </location>
</feature>
<evidence type="ECO:0000256" key="4">
    <source>
        <dbReference type="ARBA" id="ARBA00022837"/>
    </source>
</evidence>
<evidence type="ECO:0000256" key="1">
    <source>
        <dbReference type="ARBA" id="ARBA00022536"/>
    </source>
</evidence>
<evidence type="ECO:0000256" key="6">
    <source>
        <dbReference type="ARBA" id="ARBA00023157"/>
    </source>
</evidence>
<dbReference type="EMBL" id="GBXI01001032">
    <property type="protein sequence ID" value="JAD13260.1"/>
    <property type="molecule type" value="Transcribed_RNA"/>
</dbReference>
<dbReference type="InterPro" id="IPR011489">
    <property type="entry name" value="EMI_domain"/>
</dbReference>
<dbReference type="Pfam" id="PF07546">
    <property type="entry name" value="EMI"/>
    <property type="match status" value="1"/>
</dbReference>
<feature type="domain" description="EMI" evidence="10">
    <location>
        <begin position="264"/>
        <end position="353"/>
    </location>
</feature>
<dbReference type="InterPro" id="IPR000152">
    <property type="entry name" value="EGF-type_Asp/Asn_hydroxyl_site"/>
</dbReference>
<dbReference type="Pfam" id="PF07645">
    <property type="entry name" value="EGF_CA"/>
    <property type="match status" value="1"/>
</dbReference>
<evidence type="ECO:0000256" key="8">
    <source>
        <dbReference type="SAM" id="MobiDB-lite"/>
    </source>
</evidence>
<feature type="domain" description="EGF-like" evidence="9">
    <location>
        <begin position="352"/>
        <end position="384"/>
    </location>
</feature>
<keyword evidence="5" id="KW-0175">Coiled coil</keyword>
<dbReference type="PROSITE" id="PS00022">
    <property type="entry name" value="EGF_1"/>
    <property type="match status" value="1"/>
</dbReference>
<evidence type="ECO:0000313" key="12">
    <source>
        <dbReference type="EMBL" id="JAD13260.1"/>
    </source>
</evidence>
<dbReference type="InterPro" id="IPR001881">
    <property type="entry name" value="EGF-like_Ca-bd_dom"/>
</dbReference>
<dbReference type="SMART" id="SM00179">
    <property type="entry name" value="EGF_CA"/>
    <property type="match status" value="2"/>
</dbReference>
<keyword evidence="4" id="KW-0106">Calcium</keyword>
<keyword evidence="3" id="KW-0677">Repeat</keyword>
<dbReference type="OrthoDB" id="6516201at2759"/>
<feature type="domain" description="EGF-like" evidence="9">
    <location>
        <begin position="386"/>
        <end position="425"/>
    </location>
</feature>
<dbReference type="InterPro" id="IPR050969">
    <property type="entry name" value="Dev_Signal_Modulators"/>
</dbReference>
<dbReference type="EMBL" id="GBXI01001109">
    <property type="protein sequence ID" value="JAD13183.1"/>
    <property type="molecule type" value="Transcribed_RNA"/>
</dbReference>
<evidence type="ECO:0000313" key="11">
    <source>
        <dbReference type="EMBL" id="JAD13183.1"/>
    </source>
</evidence>
<dbReference type="PROSITE" id="PS00010">
    <property type="entry name" value="ASX_HYDROXYL"/>
    <property type="match status" value="1"/>
</dbReference>
<dbReference type="FunFam" id="2.10.25.10:FF:000010">
    <property type="entry name" value="Pro-epidermal growth factor"/>
    <property type="match status" value="1"/>
</dbReference>
<evidence type="ECO:0000259" key="10">
    <source>
        <dbReference type="PROSITE" id="PS51041"/>
    </source>
</evidence>
<dbReference type="InterPro" id="IPR018097">
    <property type="entry name" value="EGF_Ca-bd_CS"/>
</dbReference>
<evidence type="ECO:0000256" key="2">
    <source>
        <dbReference type="ARBA" id="ARBA00022729"/>
    </source>
</evidence>
<reference evidence="12" key="1">
    <citation type="submission" date="2014-11" db="EMBL/GenBank/DDBJ databases">
        <authorList>
            <person name="Geib S."/>
        </authorList>
    </citation>
    <scope>NUCLEOTIDE SEQUENCE</scope>
</reference>
<dbReference type="CDD" id="cd00054">
    <property type="entry name" value="EGF_CA"/>
    <property type="match status" value="2"/>
</dbReference>